<dbReference type="Proteomes" id="UP000054107">
    <property type="component" value="Unassembled WGS sequence"/>
</dbReference>
<accession>A0A0B7NLI4</accession>
<sequence length="85" mass="9821">MQYQQPSLRQLLIQFVNTFKHSFEFSKVSCEQTSTDIANAKLSQFEKTYVSFPEFIDIGVTTPTDAVNQHHSHQLWLQHSSTLTC</sequence>
<proteinExistence type="predicted"/>
<keyword evidence="2" id="KW-1185">Reference proteome</keyword>
<gene>
    <name evidence="1" type="primary">PARPA_12584.1 scaffold 45109</name>
</gene>
<reference evidence="1 2" key="1">
    <citation type="submission" date="2014-09" db="EMBL/GenBank/DDBJ databases">
        <authorList>
            <person name="Ellenberger Sabrina"/>
        </authorList>
    </citation>
    <scope>NUCLEOTIDE SEQUENCE [LARGE SCALE GENOMIC DNA]</scope>
    <source>
        <strain evidence="1 2">CBS 412.66</strain>
    </source>
</reference>
<dbReference type="EMBL" id="LN733769">
    <property type="protein sequence ID" value="CEP18282.1"/>
    <property type="molecule type" value="Genomic_DNA"/>
</dbReference>
<name>A0A0B7NLI4_9FUNG</name>
<organism evidence="1 2">
    <name type="scientific">Parasitella parasitica</name>
    <dbReference type="NCBI Taxonomy" id="35722"/>
    <lineage>
        <taxon>Eukaryota</taxon>
        <taxon>Fungi</taxon>
        <taxon>Fungi incertae sedis</taxon>
        <taxon>Mucoromycota</taxon>
        <taxon>Mucoromycotina</taxon>
        <taxon>Mucoromycetes</taxon>
        <taxon>Mucorales</taxon>
        <taxon>Mucorineae</taxon>
        <taxon>Mucoraceae</taxon>
        <taxon>Parasitella</taxon>
    </lineage>
</organism>
<protein>
    <submittedName>
        <fullName evidence="1">Uncharacterized protein</fullName>
    </submittedName>
</protein>
<dbReference type="OrthoDB" id="2247662at2759"/>
<dbReference type="AlphaFoldDB" id="A0A0B7NLI4"/>
<evidence type="ECO:0000313" key="1">
    <source>
        <dbReference type="EMBL" id="CEP18282.1"/>
    </source>
</evidence>
<evidence type="ECO:0000313" key="2">
    <source>
        <dbReference type="Proteomes" id="UP000054107"/>
    </source>
</evidence>